<evidence type="ECO:0000256" key="7">
    <source>
        <dbReference type="SAM" id="Phobius"/>
    </source>
</evidence>
<organism evidence="8 9">
    <name type="scientific">Roseivirga pacifica</name>
    <dbReference type="NCBI Taxonomy" id="1267423"/>
    <lineage>
        <taxon>Bacteria</taxon>
        <taxon>Pseudomonadati</taxon>
        <taxon>Bacteroidota</taxon>
        <taxon>Cytophagia</taxon>
        <taxon>Cytophagales</taxon>
        <taxon>Roseivirgaceae</taxon>
        <taxon>Roseivirga</taxon>
    </lineage>
</organism>
<dbReference type="RefSeq" id="WP_090259341.1">
    <property type="nucleotide sequence ID" value="NZ_FOIR01000002.1"/>
</dbReference>
<dbReference type="AlphaFoldDB" id="A0A1I0QZ60"/>
<dbReference type="NCBIfam" id="NF007773">
    <property type="entry name" value="PRK10459.1"/>
    <property type="match status" value="1"/>
</dbReference>
<dbReference type="Proteomes" id="UP000199437">
    <property type="component" value="Unassembled WGS sequence"/>
</dbReference>
<feature type="transmembrane region" description="Helical" evidence="7">
    <location>
        <begin position="44"/>
        <end position="68"/>
    </location>
</feature>
<evidence type="ECO:0000313" key="9">
    <source>
        <dbReference type="Proteomes" id="UP000199437"/>
    </source>
</evidence>
<gene>
    <name evidence="8" type="ORF">SAMN05216290_2965</name>
</gene>
<keyword evidence="4 7" id="KW-0812">Transmembrane</keyword>
<dbReference type="PANTHER" id="PTHR30250">
    <property type="entry name" value="PST FAMILY PREDICTED COLANIC ACID TRANSPORTER"/>
    <property type="match status" value="1"/>
</dbReference>
<evidence type="ECO:0000256" key="4">
    <source>
        <dbReference type="ARBA" id="ARBA00022692"/>
    </source>
</evidence>
<feature type="transmembrane region" description="Helical" evidence="7">
    <location>
        <begin position="291"/>
        <end position="316"/>
    </location>
</feature>
<comment type="similarity">
    <text evidence="2">Belongs to the polysaccharide synthase family.</text>
</comment>
<evidence type="ECO:0000256" key="2">
    <source>
        <dbReference type="ARBA" id="ARBA00007430"/>
    </source>
</evidence>
<feature type="transmembrane region" description="Helical" evidence="7">
    <location>
        <begin position="381"/>
        <end position="404"/>
    </location>
</feature>
<dbReference type="CDD" id="cd13127">
    <property type="entry name" value="MATE_tuaB_like"/>
    <property type="match status" value="1"/>
</dbReference>
<name>A0A1I0QZ60_9BACT</name>
<evidence type="ECO:0000256" key="5">
    <source>
        <dbReference type="ARBA" id="ARBA00022989"/>
    </source>
</evidence>
<feature type="transmembrane region" description="Helical" evidence="7">
    <location>
        <begin position="12"/>
        <end position="38"/>
    </location>
</feature>
<feature type="transmembrane region" description="Helical" evidence="7">
    <location>
        <begin position="80"/>
        <end position="100"/>
    </location>
</feature>
<keyword evidence="3" id="KW-1003">Cell membrane</keyword>
<accession>A0A1I0QZ60</accession>
<dbReference type="STRING" id="1267423.SAMN05216290_2965"/>
<evidence type="ECO:0000313" key="8">
    <source>
        <dbReference type="EMBL" id="SEW33192.1"/>
    </source>
</evidence>
<feature type="transmembrane region" description="Helical" evidence="7">
    <location>
        <begin position="145"/>
        <end position="164"/>
    </location>
</feature>
<feature type="transmembrane region" description="Helical" evidence="7">
    <location>
        <begin position="354"/>
        <end position="375"/>
    </location>
</feature>
<dbReference type="Pfam" id="PF13440">
    <property type="entry name" value="Polysacc_synt_3"/>
    <property type="match status" value="1"/>
</dbReference>
<protein>
    <submittedName>
        <fullName evidence="8">Polysaccharide transporter, PST family</fullName>
    </submittedName>
</protein>
<dbReference type="PANTHER" id="PTHR30250:SF10">
    <property type="entry name" value="LIPOPOLYSACCHARIDE BIOSYNTHESIS PROTEIN WZXC"/>
    <property type="match status" value="1"/>
</dbReference>
<dbReference type="EMBL" id="FOIR01000002">
    <property type="protein sequence ID" value="SEW33192.1"/>
    <property type="molecule type" value="Genomic_DNA"/>
</dbReference>
<evidence type="ECO:0000256" key="3">
    <source>
        <dbReference type="ARBA" id="ARBA00022475"/>
    </source>
</evidence>
<feature type="transmembrane region" description="Helical" evidence="7">
    <location>
        <begin position="443"/>
        <end position="470"/>
    </location>
</feature>
<evidence type="ECO:0000256" key="1">
    <source>
        <dbReference type="ARBA" id="ARBA00004651"/>
    </source>
</evidence>
<evidence type="ECO:0000256" key="6">
    <source>
        <dbReference type="ARBA" id="ARBA00023136"/>
    </source>
</evidence>
<dbReference type="GeneID" id="99987649"/>
<keyword evidence="6 7" id="KW-0472">Membrane</keyword>
<feature type="transmembrane region" description="Helical" evidence="7">
    <location>
        <begin position="416"/>
        <end position="437"/>
    </location>
</feature>
<comment type="subcellular location">
    <subcellularLocation>
        <location evidence="1">Cell membrane</location>
        <topology evidence="1">Multi-pass membrane protein</topology>
    </subcellularLocation>
</comment>
<dbReference type="OrthoDB" id="9770347at2"/>
<keyword evidence="5 7" id="KW-1133">Transmembrane helix</keyword>
<feature type="transmembrane region" description="Helical" evidence="7">
    <location>
        <begin position="112"/>
        <end position="133"/>
    </location>
</feature>
<dbReference type="InterPro" id="IPR050833">
    <property type="entry name" value="Poly_Biosynth_Transport"/>
</dbReference>
<sequence length="479" mass="54080">MVKLRALVFKGVFWSFVNQVGVQVLQLATMAILARLLVPEDFGLMAMVTIATGFVNIIRDFGIGASLVQKKEVNNDEYSTVFWLNLGIGLALTLGVYLLAQPIASFFKDDRLKAIMEFVSFSFLLNSVGVVWGNILLKNVEFKQIFYRNFLSTLLSSVVAVFLALKGYGYWALVVQVYVKIISNQFFNFLRVRWVPSIVFKKVFISDVFKFSLPLLADKSVNYWMRNVDNLLIGKFLGKGELAFYTKAYSLMLLPVRQLSGTITKVLFPSFSLIQEDPSRMGRAYLKISRVIAFVSFPVMFLLAMKADIVVMIIYGDQWKPVIPIFRVLSILGMFQAIGTLSGNIYLAQGKTMLMFKVGVFSRLLMIAGIVIGLWKGGLMGMVYGYCISSFLAFIPELFFMGNIIGLKLWSIVKNFIPYFFIALVCAIPINFIQLPLASWVEFLISGLAFAVIYVSSCKFLRLAAFIDLYDLIKKKMLK</sequence>
<feature type="transmembrane region" description="Helical" evidence="7">
    <location>
        <begin position="170"/>
        <end position="190"/>
    </location>
</feature>
<proteinExistence type="inferred from homology"/>
<feature type="transmembrane region" description="Helical" evidence="7">
    <location>
        <begin position="322"/>
        <end position="347"/>
    </location>
</feature>
<reference evidence="9" key="1">
    <citation type="submission" date="2016-10" db="EMBL/GenBank/DDBJ databases">
        <authorList>
            <person name="Varghese N."/>
            <person name="Submissions S."/>
        </authorList>
    </citation>
    <scope>NUCLEOTIDE SEQUENCE [LARGE SCALE GENOMIC DNA]</scope>
    <source>
        <strain evidence="9">CGMCC 1.12402</strain>
    </source>
</reference>
<dbReference type="GO" id="GO:0005886">
    <property type="term" value="C:plasma membrane"/>
    <property type="evidence" value="ECO:0007669"/>
    <property type="project" value="UniProtKB-SubCell"/>
</dbReference>
<keyword evidence="9" id="KW-1185">Reference proteome</keyword>